<dbReference type="Proteomes" id="UP001157006">
    <property type="component" value="Chromosome 1S"/>
</dbReference>
<organism evidence="1 2">
    <name type="scientific">Vicia faba</name>
    <name type="common">Broad bean</name>
    <name type="synonym">Faba vulgaris</name>
    <dbReference type="NCBI Taxonomy" id="3906"/>
    <lineage>
        <taxon>Eukaryota</taxon>
        <taxon>Viridiplantae</taxon>
        <taxon>Streptophyta</taxon>
        <taxon>Embryophyta</taxon>
        <taxon>Tracheophyta</taxon>
        <taxon>Spermatophyta</taxon>
        <taxon>Magnoliopsida</taxon>
        <taxon>eudicotyledons</taxon>
        <taxon>Gunneridae</taxon>
        <taxon>Pentapetalae</taxon>
        <taxon>rosids</taxon>
        <taxon>fabids</taxon>
        <taxon>Fabales</taxon>
        <taxon>Fabaceae</taxon>
        <taxon>Papilionoideae</taxon>
        <taxon>50 kb inversion clade</taxon>
        <taxon>NPAAA clade</taxon>
        <taxon>Hologalegina</taxon>
        <taxon>IRL clade</taxon>
        <taxon>Fabeae</taxon>
        <taxon>Vicia</taxon>
    </lineage>
</organism>
<sequence>MAISSDLSSPYFYVYLPFIKDIRICLLSSSLEAKVMRVLNIAPSQLAPNRDQKACQKSKIQTHQEPKPINMKEMQGKSSYSYSEKVGIKKYPSGKAMSLKSSLWSDFCFDIVKFINSHLFFSEEFPCDCKSLNTKPSPKLSDMKDNHLLRGLMLKPFDMEKRYHVKNELKQSSSVMKRVMLRYMDYLSLCKGRRSPGKLSWPRIWRAGCRSLRMTWWKTMTPSLGVRRNMHPFLPFISLSMLDIFKVIHNGHLVYEDTTSPLGHQGSHSPTCS</sequence>
<keyword evidence="2" id="KW-1185">Reference proteome</keyword>
<gene>
    <name evidence="1" type="ORF">VFH_I177280</name>
</gene>
<reference evidence="1 2" key="1">
    <citation type="submission" date="2023-01" db="EMBL/GenBank/DDBJ databases">
        <authorList>
            <person name="Kreplak J."/>
        </authorList>
    </citation>
    <scope>NUCLEOTIDE SEQUENCE [LARGE SCALE GENOMIC DNA]</scope>
</reference>
<accession>A0AAV0ZE60</accession>
<proteinExistence type="predicted"/>
<evidence type="ECO:0000313" key="2">
    <source>
        <dbReference type="Proteomes" id="UP001157006"/>
    </source>
</evidence>
<protein>
    <submittedName>
        <fullName evidence="1">Uncharacterized protein</fullName>
    </submittedName>
</protein>
<evidence type="ECO:0000313" key="1">
    <source>
        <dbReference type="EMBL" id="CAI8595149.1"/>
    </source>
</evidence>
<dbReference type="AlphaFoldDB" id="A0AAV0ZE60"/>
<name>A0AAV0ZE60_VICFA</name>
<dbReference type="EMBL" id="OX451735">
    <property type="protein sequence ID" value="CAI8595149.1"/>
    <property type="molecule type" value="Genomic_DNA"/>
</dbReference>